<gene>
    <name evidence="1" type="ORF">AGLY_017787</name>
</gene>
<dbReference type="AlphaFoldDB" id="A0A6G0STW3"/>
<protein>
    <submittedName>
        <fullName evidence="1">Uncharacterized protein</fullName>
    </submittedName>
</protein>
<keyword evidence="2" id="KW-1185">Reference proteome</keyword>
<comment type="caution">
    <text evidence="1">The sequence shown here is derived from an EMBL/GenBank/DDBJ whole genome shotgun (WGS) entry which is preliminary data.</text>
</comment>
<reference evidence="1 2" key="1">
    <citation type="submission" date="2019-08" db="EMBL/GenBank/DDBJ databases">
        <title>The genome of the soybean aphid Biotype 1, its phylome, world population structure and adaptation to the North American continent.</title>
        <authorList>
            <person name="Giordano R."/>
            <person name="Donthu R.K."/>
            <person name="Hernandez A.G."/>
            <person name="Wright C.L."/>
            <person name="Zimin A.V."/>
        </authorList>
    </citation>
    <scope>NUCLEOTIDE SEQUENCE [LARGE SCALE GENOMIC DNA]</scope>
    <source>
        <tissue evidence="1">Whole aphids</tissue>
    </source>
</reference>
<dbReference type="Proteomes" id="UP000475862">
    <property type="component" value="Unassembled WGS sequence"/>
</dbReference>
<evidence type="ECO:0000313" key="2">
    <source>
        <dbReference type="Proteomes" id="UP000475862"/>
    </source>
</evidence>
<evidence type="ECO:0000313" key="1">
    <source>
        <dbReference type="EMBL" id="KAE9521816.1"/>
    </source>
</evidence>
<dbReference type="EMBL" id="VYZN01001977">
    <property type="protein sequence ID" value="KAE9521816.1"/>
    <property type="molecule type" value="Genomic_DNA"/>
</dbReference>
<proteinExistence type="predicted"/>
<accession>A0A6G0STW3</accession>
<sequence>MYSSMFCTTILMLVYYHYYFVNNLILKKYVCHHSGFNKVPNEKNNVLWRHQTSKHYCLHLSRFCASICQSSSGRETATSFLTQSSHRIRGLPSVLTRHFSLRSNIVLRISTISSAYARILIDVPSSFTPSSGEIFIILITFSRTKLKIIGDHLAVILYSPELLSIGSPQYSIFSQLAYGSFQSLFHQHILGFRLVYQLRQVFHIRNYWAVLVYNQIFLQGILH</sequence>
<organism evidence="1 2">
    <name type="scientific">Aphis glycines</name>
    <name type="common">Soybean aphid</name>
    <dbReference type="NCBI Taxonomy" id="307491"/>
    <lineage>
        <taxon>Eukaryota</taxon>
        <taxon>Metazoa</taxon>
        <taxon>Ecdysozoa</taxon>
        <taxon>Arthropoda</taxon>
        <taxon>Hexapoda</taxon>
        <taxon>Insecta</taxon>
        <taxon>Pterygota</taxon>
        <taxon>Neoptera</taxon>
        <taxon>Paraneoptera</taxon>
        <taxon>Hemiptera</taxon>
        <taxon>Sternorrhyncha</taxon>
        <taxon>Aphidomorpha</taxon>
        <taxon>Aphidoidea</taxon>
        <taxon>Aphididae</taxon>
        <taxon>Aphidini</taxon>
        <taxon>Aphis</taxon>
        <taxon>Aphis</taxon>
    </lineage>
</organism>
<name>A0A6G0STW3_APHGL</name>